<dbReference type="PANTHER" id="PTHR30204:SF93">
    <property type="entry name" value="HTH MERR-TYPE DOMAIN-CONTAINING PROTEIN"/>
    <property type="match status" value="1"/>
</dbReference>
<dbReference type="AlphaFoldDB" id="A0A1G9P4N3"/>
<dbReference type="PANTHER" id="PTHR30204">
    <property type="entry name" value="REDOX-CYCLING DRUG-SENSING TRANSCRIPTIONAL ACTIVATOR SOXR"/>
    <property type="match status" value="1"/>
</dbReference>
<name>A0A1G9P4N3_9ACTN</name>
<reference evidence="4 5" key="1">
    <citation type="submission" date="2016-10" db="EMBL/GenBank/DDBJ databases">
        <authorList>
            <person name="de Groot N.N."/>
        </authorList>
    </citation>
    <scope>NUCLEOTIDE SEQUENCE [LARGE SCALE GENOMIC DNA]</scope>
    <source>
        <strain evidence="4 5">CGMCC 4.5681</strain>
    </source>
</reference>
<dbReference type="Gene3D" id="1.10.1660.10">
    <property type="match status" value="1"/>
</dbReference>
<dbReference type="GO" id="GO:0003700">
    <property type="term" value="F:DNA-binding transcription factor activity"/>
    <property type="evidence" value="ECO:0007669"/>
    <property type="project" value="InterPro"/>
</dbReference>
<gene>
    <name evidence="4" type="ORF">SAMN05421874_13326</name>
</gene>
<evidence type="ECO:0000313" key="5">
    <source>
        <dbReference type="Proteomes" id="UP000198683"/>
    </source>
</evidence>
<accession>A0A1G9P4N3</accession>
<keyword evidence="1 4" id="KW-0238">DNA-binding</keyword>
<dbReference type="PROSITE" id="PS00552">
    <property type="entry name" value="HTH_MERR_1"/>
    <property type="match status" value="1"/>
</dbReference>
<dbReference type="InterPro" id="IPR009061">
    <property type="entry name" value="DNA-bd_dom_put_sf"/>
</dbReference>
<dbReference type="GO" id="GO:0003677">
    <property type="term" value="F:DNA binding"/>
    <property type="evidence" value="ECO:0007669"/>
    <property type="project" value="UniProtKB-KW"/>
</dbReference>
<dbReference type="STRING" id="683260.SAMN05421874_13326"/>
<dbReference type="InterPro" id="IPR000551">
    <property type="entry name" value="MerR-type_HTH_dom"/>
</dbReference>
<feature type="domain" description="HTH merR-type" evidence="3">
    <location>
        <begin position="21"/>
        <end position="90"/>
    </location>
</feature>
<proteinExistence type="predicted"/>
<dbReference type="SUPFAM" id="SSF46955">
    <property type="entry name" value="Putative DNA-binding domain"/>
    <property type="match status" value="1"/>
</dbReference>
<evidence type="ECO:0000313" key="4">
    <source>
        <dbReference type="EMBL" id="SDL93513.1"/>
    </source>
</evidence>
<dbReference type="Proteomes" id="UP000198683">
    <property type="component" value="Unassembled WGS sequence"/>
</dbReference>
<evidence type="ECO:0000256" key="1">
    <source>
        <dbReference type="ARBA" id="ARBA00023125"/>
    </source>
</evidence>
<feature type="region of interest" description="Disordered" evidence="2">
    <location>
        <begin position="1"/>
        <end position="21"/>
    </location>
</feature>
<dbReference type="InterPro" id="IPR047057">
    <property type="entry name" value="MerR_fam"/>
</dbReference>
<keyword evidence="5" id="KW-1185">Reference proteome</keyword>
<organism evidence="4 5">
    <name type="scientific">Nonomuraea maritima</name>
    <dbReference type="NCBI Taxonomy" id="683260"/>
    <lineage>
        <taxon>Bacteria</taxon>
        <taxon>Bacillati</taxon>
        <taxon>Actinomycetota</taxon>
        <taxon>Actinomycetes</taxon>
        <taxon>Streptosporangiales</taxon>
        <taxon>Streptosporangiaceae</taxon>
        <taxon>Nonomuraea</taxon>
    </lineage>
</organism>
<dbReference type="Pfam" id="PF13411">
    <property type="entry name" value="MerR_1"/>
    <property type="match status" value="1"/>
</dbReference>
<protein>
    <submittedName>
        <fullName evidence="4">DNA-binding transcriptional regulator, MerR family</fullName>
    </submittedName>
</protein>
<evidence type="ECO:0000256" key="2">
    <source>
        <dbReference type="SAM" id="MobiDB-lite"/>
    </source>
</evidence>
<dbReference type="EMBL" id="FNFB01000033">
    <property type="protein sequence ID" value="SDL93513.1"/>
    <property type="molecule type" value="Genomic_DNA"/>
</dbReference>
<evidence type="ECO:0000259" key="3">
    <source>
        <dbReference type="PROSITE" id="PS50937"/>
    </source>
</evidence>
<sequence length="153" mass="17073">MDGSEFPSAEGGTPASGDGEHMHIGQVAARTELSLRTIRHYDEVGLVRPSARSQGGFRLYTEADVARLMVIRRMKPLGFTLDEMGELLAVTDRLDETGETPLPAAEREQLLTRLSRFEQATRERCEALRTQLSRAEEFAADLRRRAVQLTADD</sequence>
<dbReference type="PRINTS" id="PR00040">
    <property type="entry name" value="HTHMERR"/>
</dbReference>
<dbReference type="PROSITE" id="PS50937">
    <property type="entry name" value="HTH_MERR_2"/>
    <property type="match status" value="1"/>
</dbReference>
<dbReference type="SMART" id="SM00422">
    <property type="entry name" value="HTH_MERR"/>
    <property type="match status" value="1"/>
</dbReference>